<dbReference type="AlphaFoldDB" id="C0PJI9"/>
<reference evidence="1" key="2">
    <citation type="submission" date="2012-06" db="EMBL/GenBank/DDBJ databases">
        <authorList>
            <person name="Yu Y."/>
            <person name="Currie J."/>
            <person name="Lomeli R."/>
            <person name="Angelova A."/>
            <person name="Collura K."/>
            <person name="Wissotski M."/>
            <person name="Campos D."/>
            <person name="Kudrna D."/>
            <person name="Golser W."/>
            <person name="Ashely E."/>
            <person name="Descour A."/>
            <person name="Fernandes J."/>
            <person name="Soderlund C."/>
            <person name="Walbot V."/>
        </authorList>
    </citation>
    <scope>NUCLEOTIDE SEQUENCE</scope>
    <source>
        <strain evidence="1">B73</strain>
    </source>
</reference>
<reference evidence="1" key="1">
    <citation type="journal article" date="2009" name="PLoS Genet.">
        <title>Sequencing, mapping, and analysis of 27,455 maize full-length cDNAs.</title>
        <authorList>
            <person name="Soderlund C."/>
            <person name="Descour A."/>
            <person name="Kudrna D."/>
            <person name="Bomhoff M."/>
            <person name="Boyd L."/>
            <person name="Currie J."/>
            <person name="Angelova A."/>
            <person name="Collura K."/>
            <person name="Wissotski M."/>
            <person name="Ashley E."/>
            <person name="Morrow D."/>
            <person name="Fernandes J."/>
            <person name="Walbot V."/>
            <person name="Yu Y."/>
        </authorList>
    </citation>
    <scope>NUCLEOTIDE SEQUENCE</scope>
    <source>
        <strain evidence="1">B73</strain>
    </source>
</reference>
<accession>C0PJI9</accession>
<protein>
    <submittedName>
        <fullName evidence="1">Uncharacterized protein</fullName>
    </submittedName>
</protein>
<proteinExistence type="evidence at transcript level"/>
<evidence type="ECO:0000313" key="1">
    <source>
        <dbReference type="EMBL" id="ACN35355.1"/>
    </source>
</evidence>
<organism evidence="1">
    <name type="scientific">Zea mays</name>
    <name type="common">Maize</name>
    <dbReference type="NCBI Taxonomy" id="4577"/>
    <lineage>
        <taxon>Eukaryota</taxon>
        <taxon>Viridiplantae</taxon>
        <taxon>Streptophyta</taxon>
        <taxon>Embryophyta</taxon>
        <taxon>Tracheophyta</taxon>
        <taxon>Spermatophyta</taxon>
        <taxon>Magnoliopsida</taxon>
        <taxon>Liliopsida</taxon>
        <taxon>Poales</taxon>
        <taxon>Poaceae</taxon>
        <taxon>PACMAD clade</taxon>
        <taxon>Panicoideae</taxon>
        <taxon>Andropogonodae</taxon>
        <taxon>Andropogoneae</taxon>
        <taxon>Tripsacinae</taxon>
        <taxon>Zea</taxon>
    </lineage>
</organism>
<name>C0PJI9_MAIZE</name>
<dbReference type="EMBL" id="BT068458">
    <property type="protein sequence ID" value="ACN35355.1"/>
    <property type="molecule type" value="mRNA"/>
</dbReference>
<sequence>MVTVLYGLWARRSRYRRRHQQRQHTWETGDLGHWVRESGDLGEGDWPTSDRRLRAAAVRPGDLVVGWRSGGGPVVDGRTGGWLGALDAWNLEFWMVRHSVWRAGGWPGA</sequence>